<dbReference type="Proteomes" id="UP001056539">
    <property type="component" value="Chromosome"/>
</dbReference>
<dbReference type="InterPro" id="IPR003660">
    <property type="entry name" value="HAMP_dom"/>
</dbReference>
<dbReference type="PANTHER" id="PTHR43065:SF46">
    <property type="entry name" value="C4-DICARBOXYLATE TRANSPORT SENSOR PROTEIN DCTB"/>
    <property type="match status" value="1"/>
</dbReference>
<evidence type="ECO:0000256" key="9">
    <source>
        <dbReference type="ARBA" id="ARBA00023012"/>
    </source>
</evidence>
<evidence type="ECO:0000259" key="12">
    <source>
        <dbReference type="PROSITE" id="PS50885"/>
    </source>
</evidence>
<dbReference type="GO" id="GO:0016020">
    <property type="term" value="C:membrane"/>
    <property type="evidence" value="ECO:0007669"/>
    <property type="project" value="UniProtKB-SubCell"/>
</dbReference>
<organism evidence="13 14">
    <name type="scientific">Thermospira aquatica</name>
    <dbReference type="NCBI Taxonomy" id="2828656"/>
    <lineage>
        <taxon>Bacteria</taxon>
        <taxon>Pseudomonadati</taxon>
        <taxon>Spirochaetota</taxon>
        <taxon>Spirochaetia</taxon>
        <taxon>Brevinematales</taxon>
        <taxon>Thermospiraceae</taxon>
        <taxon>Thermospira</taxon>
    </lineage>
</organism>
<feature type="transmembrane region" description="Helical" evidence="10">
    <location>
        <begin position="85"/>
        <end position="107"/>
    </location>
</feature>
<keyword evidence="9" id="KW-0902">Two-component regulatory system</keyword>
<evidence type="ECO:0000256" key="8">
    <source>
        <dbReference type="ARBA" id="ARBA00022840"/>
    </source>
</evidence>
<dbReference type="InterPro" id="IPR004358">
    <property type="entry name" value="Sig_transdc_His_kin-like_C"/>
</dbReference>
<dbReference type="GO" id="GO:0000155">
    <property type="term" value="F:phosphorelay sensor kinase activity"/>
    <property type="evidence" value="ECO:0007669"/>
    <property type="project" value="InterPro"/>
</dbReference>
<dbReference type="PROSITE" id="PS50885">
    <property type="entry name" value="HAMP"/>
    <property type="match status" value="1"/>
</dbReference>
<sequence>MAFFSNKRWVLIVFFLDVVISLVVAWLGYRWMLEFQANNTLKTFVPLVLGVSSFLGIWLLYRSFVTFLFQRKGIRGYKLRGKITFFFLTVTFGSILIVGGVMFYLILLTEITFIDREYTTAEKILAGYQELIAYNKSEFERWNLSLLRYQEDEFPVVFEWRVSNLMFLRTGDKELVKLIIDNDASLFELFSDTNKKSLFLGEEKAAFIARKGQRFFASWLPEHIQAAYSTIYSSRDEYRQMLFLKKYIRVITFLVIVVISVPVFLLAFAVSVRVGRTLTSHIETLVRGTKILALGNLDYRVNIKSGDELEDLADNFNMMAEKLSVSNKQIKRMERLEAWKEMAKRLAHEVKNPLTPIRLSAERLLYAYTMNPDGFEDVLEKTSQIIINETKRLENLVNQFSQFARLPDPHIAIHNIKASAEEVFLLLKNAHPHVNMTMNVKESSLPWDIPYDQDQIKQVLINLIKNACEAARKENPAVTLTLERKATSVLITIADNGPGIPKEIQEKIFEPYFTTKNHGTGLGLAIAERIISEHHGYLWFETSEEGTHFFLELPAEEIREELDEA</sequence>
<dbReference type="SUPFAM" id="SSF55874">
    <property type="entry name" value="ATPase domain of HSP90 chaperone/DNA topoisomerase II/histidine kinase"/>
    <property type="match status" value="1"/>
</dbReference>
<dbReference type="CDD" id="cd00075">
    <property type="entry name" value="HATPase"/>
    <property type="match status" value="1"/>
</dbReference>
<dbReference type="SMART" id="SM00304">
    <property type="entry name" value="HAMP"/>
    <property type="match status" value="1"/>
</dbReference>
<dbReference type="Pfam" id="PF00672">
    <property type="entry name" value="HAMP"/>
    <property type="match status" value="1"/>
</dbReference>
<evidence type="ECO:0000256" key="2">
    <source>
        <dbReference type="ARBA" id="ARBA00004370"/>
    </source>
</evidence>
<keyword evidence="4" id="KW-0597">Phosphoprotein</keyword>
<feature type="transmembrane region" description="Helical" evidence="10">
    <location>
        <begin position="9"/>
        <end position="32"/>
    </location>
</feature>
<dbReference type="InterPro" id="IPR003661">
    <property type="entry name" value="HisK_dim/P_dom"/>
</dbReference>
<evidence type="ECO:0000256" key="1">
    <source>
        <dbReference type="ARBA" id="ARBA00000085"/>
    </source>
</evidence>
<dbReference type="SUPFAM" id="SSF47384">
    <property type="entry name" value="Homodimeric domain of signal transducing histidine kinase"/>
    <property type="match status" value="1"/>
</dbReference>
<evidence type="ECO:0000256" key="6">
    <source>
        <dbReference type="ARBA" id="ARBA00022741"/>
    </source>
</evidence>
<keyword evidence="5" id="KW-0808">Transferase</keyword>
<evidence type="ECO:0000256" key="3">
    <source>
        <dbReference type="ARBA" id="ARBA00012438"/>
    </source>
</evidence>
<dbReference type="Gene3D" id="3.30.565.10">
    <property type="entry name" value="Histidine kinase-like ATPase, C-terminal domain"/>
    <property type="match status" value="1"/>
</dbReference>
<dbReference type="Gene3D" id="1.10.287.130">
    <property type="match status" value="1"/>
</dbReference>
<proteinExistence type="predicted"/>
<dbReference type="KEGG" id="taqu:KDW03_04390"/>
<keyword evidence="7" id="KW-0418">Kinase</keyword>
<dbReference type="InterPro" id="IPR005467">
    <property type="entry name" value="His_kinase_dom"/>
</dbReference>
<gene>
    <name evidence="13" type="ORF">KDW03_04390</name>
</gene>
<feature type="domain" description="Histidine kinase" evidence="11">
    <location>
        <begin position="345"/>
        <end position="557"/>
    </location>
</feature>
<dbReference type="SMART" id="SM00387">
    <property type="entry name" value="HATPase_c"/>
    <property type="match status" value="1"/>
</dbReference>
<accession>A0AAX3BFS7</accession>
<dbReference type="InterPro" id="IPR003594">
    <property type="entry name" value="HATPase_dom"/>
</dbReference>
<name>A0AAX3BFS7_9SPIR</name>
<comment type="catalytic activity">
    <reaction evidence="1">
        <text>ATP + protein L-histidine = ADP + protein N-phospho-L-histidine.</text>
        <dbReference type="EC" id="2.7.13.3"/>
    </reaction>
</comment>
<keyword evidence="10" id="KW-1133">Transmembrane helix</keyword>
<dbReference type="Gene3D" id="6.10.340.10">
    <property type="match status" value="1"/>
</dbReference>
<evidence type="ECO:0000256" key="4">
    <source>
        <dbReference type="ARBA" id="ARBA00022553"/>
    </source>
</evidence>
<dbReference type="Pfam" id="PF00512">
    <property type="entry name" value="HisKA"/>
    <property type="match status" value="1"/>
</dbReference>
<dbReference type="CDD" id="cd00082">
    <property type="entry name" value="HisKA"/>
    <property type="match status" value="1"/>
</dbReference>
<feature type="transmembrane region" description="Helical" evidence="10">
    <location>
        <begin position="247"/>
        <end position="270"/>
    </location>
</feature>
<evidence type="ECO:0000313" key="13">
    <source>
        <dbReference type="EMBL" id="URA11046.1"/>
    </source>
</evidence>
<feature type="transmembrane region" description="Helical" evidence="10">
    <location>
        <begin position="44"/>
        <end position="64"/>
    </location>
</feature>
<evidence type="ECO:0000256" key="7">
    <source>
        <dbReference type="ARBA" id="ARBA00022777"/>
    </source>
</evidence>
<reference evidence="13" key="2">
    <citation type="submission" date="2022-06" db="EMBL/GenBank/DDBJ databases">
        <title>Thermospira aquatica gen. nov., sp. nov.</title>
        <authorList>
            <person name="Ben Ali Gam Z."/>
            <person name="Labat M."/>
        </authorList>
    </citation>
    <scope>NUCLEOTIDE SEQUENCE</scope>
    <source>
        <strain evidence="13">F1F22</strain>
    </source>
</reference>
<dbReference type="InterPro" id="IPR036890">
    <property type="entry name" value="HATPase_C_sf"/>
</dbReference>
<dbReference type="InterPro" id="IPR036097">
    <property type="entry name" value="HisK_dim/P_sf"/>
</dbReference>
<protein>
    <recommendedName>
        <fullName evidence="3">histidine kinase</fullName>
        <ecNumber evidence="3">2.7.13.3</ecNumber>
    </recommendedName>
</protein>
<feature type="domain" description="HAMP" evidence="12">
    <location>
        <begin position="276"/>
        <end position="328"/>
    </location>
</feature>
<keyword evidence="8" id="KW-0067">ATP-binding</keyword>
<keyword evidence="6" id="KW-0547">Nucleotide-binding</keyword>
<keyword evidence="14" id="KW-1185">Reference proteome</keyword>
<evidence type="ECO:0000256" key="10">
    <source>
        <dbReference type="SAM" id="Phobius"/>
    </source>
</evidence>
<reference evidence="13" key="1">
    <citation type="submission" date="2021-04" db="EMBL/GenBank/DDBJ databases">
        <authorList>
            <person name="Postec A."/>
        </authorList>
    </citation>
    <scope>NUCLEOTIDE SEQUENCE</scope>
    <source>
        <strain evidence="13">F1F22</strain>
    </source>
</reference>
<dbReference type="EMBL" id="CP073355">
    <property type="protein sequence ID" value="URA11046.1"/>
    <property type="molecule type" value="Genomic_DNA"/>
</dbReference>
<dbReference type="Pfam" id="PF02518">
    <property type="entry name" value="HATPase_c"/>
    <property type="match status" value="1"/>
</dbReference>
<keyword evidence="10" id="KW-0472">Membrane</keyword>
<evidence type="ECO:0000259" key="11">
    <source>
        <dbReference type="PROSITE" id="PS50109"/>
    </source>
</evidence>
<dbReference type="PRINTS" id="PR00344">
    <property type="entry name" value="BCTRLSENSOR"/>
</dbReference>
<dbReference type="RefSeq" id="WP_271436179.1">
    <property type="nucleotide sequence ID" value="NZ_CP073355.1"/>
</dbReference>
<dbReference type="CDD" id="cd06225">
    <property type="entry name" value="HAMP"/>
    <property type="match status" value="1"/>
</dbReference>
<dbReference type="GO" id="GO:0005524">
    <property type="term" value="F:ATP binding"/>
    <property type="evidence" value="ECO:0007669"/>
    <property type="project" value="UniProtKB-KW"/>
</dbReference>
<comment type="subcellular location">
    <subcellularLocation>
        <location evidence="2">Membrane</location>
    </subcellularLocation>
</comment>
<dbReference type="SUPFAM" id="SSF158472">
    <property type="entry name" value="HAMP domain-like"/>
    <property type="match status" value="1"/>
</dbReference>
<evidence type="ECO:0000313" key="14">
    <source>
        <dbReference type="Proteomes" id="UP001056539"/>
    </source>
</evidence>
<dbReference type="PANTHER" id="PTHR43065">
    <property type="entry name" value="SENSOR HISTIDINE KINASE"/>
    <property type="match status" value="1"/>
</dbReference>
<dbReference type="EC" id="2.7.13.3" evidence="3"/>
<evidence type="ECO:0000256" key="5">
    <source>
        <dbReference type="ARBA" id="ARBA00022679"/>
    </source>
</evidence>
<dbReference type="PROSITE" id="PS50109">
    <property type="entry name" value="HIS_KIN"/>
    <property type="match status" value="1"/>
</dbReference>
<dbReference type="AlphaFoldDB" id="A0AAX3BFS7"/>
<dbReference type="SMART" id="SM00388">
    <property type="entry name" value="HisKA"/>
    <property type="match status" value="1"/>
</dbReference>
<keyword evidence="10" id="KW-0812">Transmembrane</keyword>